<feature type="domain" description="Cation-transporting P-type ATPase N-terminal" evidence="11">
    <location>
        <begin position="11"/>
        <end position="84"/>
    </location>
</feature>
<dbReference type="SFLD" id="SFLDS00003">
    <property type="entry name" value="Haloacid_Dehalogenase"/>
    <property type="match status" value="1"/>
</dbReference>
<evidence type="ECO:0000256" key="7">
    <source>
        <dbReference type="ARBA" id="ARBA00022967"/>
    </source>
</evidence>
<dbReference type="PANTHER" id="PTHR43294:SF20">
    <property type="entry name" value="P-TYPE ATPASE"/>
    <property type="match status" value="1"/>
</dbReference>
<dbReference type="PRINTS" id="PR00120">
    <property type="entry name" value="HATPASE"/>
</dbReference>
<evidence type="ECO:0000256" key="5">
    <source>
        <dbReference type="ARBA" id="ARBA00022840"/>
    </source>
</evidence>
<dbReference type="KEGG" id="mefw:F1737_06855"/>
<dbReference type="GO" id="GO:0005886">
    <property type="term" value="C:plasma membrane"/>
    <property type="evidence" value="ECO:0007669"/>
    <property type="project" value="TreeGrafter"/>
</dbReference>
<evidence type="ECO:0000259" key="11">
    <source>
        <dbReference type="SMART" id="SM00831"/>
    </source>
</evidence>
<feature type="transmembrane region" description="Helical" evidence="10">
    <location>
        <begin position="773"/>
        <end position="798"/>
    </location>
</feature>
<dbReference type="Pfam" id="PF00689">
    <property type="entry name" value="Cation_ATPase_C"/>
    <property type="match status" value="1"/>
</dbReference>
<dbReference type="NCBIfam" id="TIGR01494">
    <property type="entry name" value="ATPase_P-type"/>
    <property type="match status" value="2"/>
</dbReference>
<dbReference type="Proteomes" id="UP001301797">
    <property type="component" value="Chromosome"/>
</dbReference>
<dbReference type="PRINTS" id="PR00119">
    <property type="entry name" value="CATATPASE"/>
</dbReference>
<dbReference type="FunFam" id="2.70.150.10:FF:000160">
    <property type="entry name" value="Sarcoplasmic/endoplasmic reticulum calcium ATPase 1"/>
    <property type="match status" value="1"/>
</dbReference>
<dbReference type="InterPro" id="IPR044492">
    <property type="entry name" value="P_typ_ATPase_HD_dom"/>
</dbReference>
<keyword evidence="7" id="KW-1278">Translocase</keyword>
<dbReference type="SMART" id="SM00831">
    <property type="entry name" value="Cation_ATPase_N"/>
    <property type="match status" value="1"/>
</dbReference>
<dbReference type="Pfam" id="PF08282">
    <property type="entry name" value="Hydrolase_3"/>
    <property type="match status" value="1"/>
</dbReference>
<protein>
    <submittedName>
        <fullName evidence="12">HAD-IC family P-type ATPase</fullName>
    </submittedName>
</protein>
<feature type="transmembrane region" description="Helical" evidence="10">
    <location>
        <begin position="277"/>
        <end position="301"/>
    </location>
</feature>
<dbReference type="GO" id="GO:0016887">
    <property type="term" value="F:ATP hydrolysis activity"/>
    <property type="evidence" value="ECO:0007669"/>
    <property type="project" value="InterPro"/>
</dbReference>
<dbReference type="GO" id="GO:1990573">
    <property type="term" value="P:potassium ion import across plasma membrane"/>
    <property type="evidence" value="ECO:0007669"/>
    <property type="project" value="TreeGrafter"/>
</dbReference>
<feature type="transmembrane region" description="Helical" evidence="10">
    <location>
        <begin position="89"/>
        <end position="107"/>
    </location>
</feature>
<accession>A0AA97I2M6</accession>
<dbReference type="InterPro" id="IPR023299">
    <property type="entry name" value="ATPase_P-typ_cyto_dom_N"/>
</dbReference>
<reference evidence="12 13" key="1">
    <citation type="submission" date="2019-09" db="EMBL/GenBank/DDBJ databases">
        <title>The complete genome of Methanoplanus sp. FWC-SCC4.</title>
        <authorList>
            <person name="Chen S.-C."/>
            <person name="Zhou Y.-Z."/>
            <person name="Lai M.-C."/>
        </authorList>
    </citation>
    <scope>NUCLEOTIDE SEQUENCE [LARGE SCALE GENOMIC DNA]</scope>
    <source>
        <strain evidence="12 13">FWC-SCC4</strain>
    </source>
</reference>
<evidence type="ECO:0000256" key="2">
    <source>
        <dbReference type="ARBA" id="ARBA00022553"/>
    </source>
</evidence>
<dbReference type="Pfam" id="PF00122">
    <property type="entry name" value="E1-E2_ATPase"/>
    <property type="match status" value="1"/>
</dbReference>
<dbReference type="PROSITE" id="PS00154">
    <property type="entry name" value="ATPASE_E1_E2"/>
    <property type="match status" value="1"/>
</dbReference>
<keyword evidence="9 10" id="KW-0472">Membrane</keyword>
<dbReference type="Gene3D" id="1.20.1110.10">
    <property type="entry name" value="Calcium-transporting ATPase, transmembrane domain"/>
    <property type="match status" value="1"/>
</dbReference>
<dbReference type="InterPro" id="IPR001757">
    <property type="entry name" value="P_typ_ATPase"/>
</dbReference>
<evidence type="ECO:0000256" key="8">
    <source>
        <dbReference type="ARBA" id="ARBA00022989"/>
    </source>
</evidence>
<dbReference type="Gene3D" id="2.70.150.10">
    <property type="entry name" value="Calcium-transporting ATPase, cytoplasmic transduction domain A"/>
    <property type="match status" value="1"/>
</dbReference>
<dbReference type="RefSeq" id="WP_317135855.1">
    <property type="nucleotide sequence ID" value="NZ_CP043875.1"/>
</dbReference>
<sequence length="904" mass="98586">MVKSELGDSIVWHSLTIEDVYKKLSTGPDGLTGEEASKRLQQYGPNSLPVRKPPGIFRIFLSQFKSPLIYILLIAALFSFILMDYKDGFFILFVVVLNALIGMVQEWKAEQSASRLKGLLRISAHVHRDKKTVQIDASKLVPGDLVMLRSGIRVPADLRLVHASNIQIDESLLTGESVAVEKEITILEDNVPVSDRKNMAFGGTVVMTGRGAGIVTATGIKTEVGMIAKVLAAAGVTKPPLLIRMEKFSRDIGFIVIGACSLMAIVSLSRGTPVTDVFFLAVALAVSAIPEGLPVAITVALSIAASRMGKRNVIVRNLTAVESLGSCTMIATDKTGTLTVNEQMVKRVILPSGDIFDITGAGYVGEGEILLLDGEHPGPSQVVLLQNLALNAAICNEGSLFLEEGSWVHDGDEMDVALLSFGYKAGVEPDRIHNDIRIMRMIPYEPKQRYSLVYYTDESGIIRVSAKGAYEVLLQYCYDMQAGGTRVPLEKKKTDEHLRLLTQNGYRVLAIAKGTLEEMPKGSLELEEVCPPLTYLGIIGFIDPIRPNVREAIRMCKKAGVDVAMITGDHPETSFTIGRELGLADEKSAVVTGSELDAIESLELPEFFERISMSRIFARVSPVQKLLIVDGMVKNGHFVAVTGDGVNDAPALKKANIGVAMGSGTDVAKDSASMIITDDDFSSIVAGIEEGRFAYDNIRKVTYLLISTGFAEIILFTLALFVGLPLPLLAVQLLWINLVTNGIQDVALAFEAGEPEAMKRKPRNPKEGVFNSLMIQETIIAGTIIGLIAFAAYVLLISEGWDEYSARNVVVLLMVLLENAHALNCRSEYRSLFSIPLKNNYYLIFGIVVAQGIHILAMMTPFMQDLLDIEAVSLHTWISLLAIASLIIVSMEVFKYVKFQNKQD</sequence>
<evidence type="ECO:0000256" key="1">
    <source>
        <dbReference type="ARBA" id="ARBA00004127"/>
    </source>
</evidence>
<dbReference type="Pfam" id="PF13246">
    <property type="entry name" value="Cation_ATPase"/>
    <property type="match status" value="1"/>
</dbReference>
<keyword evidence="8 10" id="KW-1133">Transmembrane helix</keyword>
<feature type="transmembrane region" description="Helical" evidence="10">
    <location>
        <begin position="67"/>
        <end position="83"/>
    </location>
</feature>
<dbReference type="InterPro" id="IPR050510">
    <property type="entry name" value="Cation_transp_ATPase_P-type"/>
</dbReference>
<keyword evidence="5" id="KW-0067">ATP-binding</keyword>
<proteinExistence type="predicted"/>
<keyword evidence="13" id="KW-1185">Reference proteome</keyword>
<dbReference type="InterPro" id="IPR018303">
    <property type="entry name" value="ATPase_P-typ_P_site"/>
</dbReference>
<dbReference type="InterPro" id="IPR023298">
    <property type="entry name" value="ATPase_P-typ_TM_dom_sf"/>
</dbReference>
<dbReference type="SUPFAM" id="SSF81660">
    <property type="entry name" value="Metal cation-transporting ATPase, ATP-binding domain N"/>
    <property type="match status" value="1"/>
</dbReference>
<evidence type="ECO:0000313" key="12">
    <source>
        <dbReference type="EMBL" id="WOF16440.1"/>
    </source>
</evidence>
<dbReference type="SFLD" id="SFLDF00027">
    <property type="entry name" value="p-type_atpase"/>
    <property type="match status" value="1"/>
</dbReference>
<evidence type="ECO:0000256" key="4">
    <source>
        <dbReference type="ARBA" id="ARBA00022741"/>
    </source>
</evidence>
<evidence type="ECO:0000256" key="3">
    <source>
        <dbReference type="ARBA" id="ARBA00022692"/>
    </source>
</evidence>
<dbReference type="Gene3D" id="3.40.1110.10">
    <property type="entry name" value="Calcium-transporting ATPase, cytoplasmic domain N"/>
    <property type="match status" value="1"/>
</dbReference>
<dbReference type="Pfam" id="PF00690">
    <property type="entry name" value="Cation_ATPase_N"/>
    <property type="match status" value="1"/>
</dbReference>
<evidence type="ECO:0000256" key="9">
    <source>
        <dbReference type="ARBA" id="ARBA00023136"/>
    </source>
</evidence>
<dbReference type="InterPro" id="IPR036412">
    <property type="entry name" value="HAD-like_sf"/>
</dbReference>
<keyword evidence="4" id="KW-0547">Nucleotide-binding</keyword>
<dbReference type="InterPro" id="IPR006068">
    <property type="entry name" value="ATPase_P-typ_cation-transptr_C"/>
</dbReference>
<dbReference type="GeneID" id="85229873"/>
<dbReference type="SUPFAM" id="SSF81653">
    <property type="entry name" value="Calcium ATPase, transduction domain A"/>
    <property type="match status" value="1"/>
</dbReference>
<name>A0AA97I2M6_9EURY</name>
<dbReference type="SFLD" id="SFLDG00002">
    <property type="entry name" value="C1.7:_P-type_atpase_like"/>
    <property type="match status" value="1"/>
</dbReference>
<feature type="transmembrane region" description="Helical" evidence="10">
    <location>
        <begin position="841"/>
        <end position="862"/>
    </location>
</feature>
<dbReference type="GO" id="GO:0030007">
    <property type="term" value="P:intracellular potassium ion homeostasis"/>
    <property type="evidence" value="ECO:0007669"/>
    <property type="project" value="TreeGrafter"/>
</dbReference>
<dbReference type="SUPFAM" id="SSF81665">
    <property type="entry name" value="Calcium ATPase, transmembrane domain M"/>
    <property type="match status" value="1"/>
</dbReference>
<dbReference type="GO" id="GO:0006883">
    <property type="term" value="P:intracellular sodium ion homeostasis"/>
    <property type="evidence" value="ECO:0007669"/>
    <property type="project" value="TreeGrafter"/>
</dbReference>
<dbReference type="GO" id="GO:0005391">
    <property type="term" value="F:P-type sodium:potassium-exchanging transporter activity"/>
    <property type="evidence" value="ECO:0007669"/>
    <property type="project" value="TreeGrafter"/>
</dbReference>
<evidence type="ECO:0000256" key="6">
    <source>
        <dbReference type="ARBA" id="ARBA00022842"/>
    </source>
</evidence>
<dbReference type="GO" id="GO:0036376">
    <property type="term" value="P:sodium ion export across plasma membrane"/>
    <property type="evidence" value="ECO:0007669"/>
    <property type="project" value="TreeGrafter"/>
</dbReference>
<feature type="transmembrane region" description="Helical" evidence="10">
    <location>
        <begin position="701"/>
        <end position="723"/>
    </location>
</feature>
<organism evidence="12 13">
    <name type="scientific">Methanochimaera problematica</name>
    <dbReference type="NCBI Taxonomy" id="2609417"/>
    <lineage>
        <taxon>Archaea</taxon>
        <taxon>Methanobacteriati</taxon>
        <taxon>Methanobacteriota</taxon>
        <taxon>Stenosarchaea group</taxon>
        <taxon>Methanomicrobia</taxon>
        <taxon>Methanomicrobiales</taxon>
        <taxon>Methanomicrobiaceae</taxon>
        <taxon>Methanochimaera</taxon>
    </lineage>
</organism>
<comment type="subcellular location">
    <subcellularLocation>
        <location evidence="1">Endomembrane system</location>
        <topology evidence="1">Multi-pass membrane protein</topology>
    </subcellularLocation>
</comment>
<feature type="transmembrane region" description="Helical" evidence="10">
    <location>
        <begin position="874"/>
        <end position="894"/>
    </location>
</feature>
<dbReference type="InterPro" id="IPR004014">
    <property type="entry name" value="ATPase_P-typ_cation-transptr_N"/>
</dbReference>
<feature type="transmembrane region" description="Helical" evidence="10">
    <location>
        <begin position="252"/>
        <end position="271"/>
    </location>
</feature>
<dbReference type="GO" id="GO:0012505">
    <property type="term" value="C:endomembrane system"/>
    <property type="evidence" value="ECO:0007669"/>
    <property type="project" value="UniProtKB-SubCell"/>
</dbReference>
<dbReference type="AlphaFoldDB" id="A0AA97I2M6"/>
<dbReference type="SUPFAM" id="SSF56784">
    <property type="entry name" value="HAD-like"/>
    <property type="match status" value="1"/>
</dbReference>
<dbReference type="Gene3D" id="3.40.50.1000">
    <property type="entry name" value="HAD superfamily/HAD-like"/>
    <property type="match status" value="1"/>
</dbReference>
<dbReference type="InterPro" id="IPR059000">
    <property type="entry name" value="ATPase_P-type_domA"/>
</dbReference>
<evidence type="ECO:0000256" key="10">
    <source>
        <dbReference type="SAM" id="Phobius"/>
    </source>
</evidence>
<keyword evidence="2" id="KW-0597">Phosphoprotein</keyword>
<dbReference type="GO" id="GO:0005524">
    <property type="term" value="F:ATP binding"/>
    <property type="evidence" value="ECO:0007669"/>
    <property type="project" value="UniProtKB-KW"/>
</dbReference>
<dbReference type="EMBL" id="CP043875">
    <property type="protein sequence ID" value="WOF16440.1"/>
    <property type="molecule type" value="Genomic_DNA"/>
</dbReference>
<dbReference type="InterPro" id="IPR023214">
    <property type="entry name" value="HAD_sf"/>
</dbReference>
<keyword evidence="6" id="KW-0460">Magnesium</keyword>
<evidence type="ECO:0000313" key="13">
    <source>
        <dbReference type="Proteomes" id="UP001301797"/>
    </source>
</evidence>
<dbReference type="InterPro" id="IPR008250">
    <property type="entry name" value="ATPase_P-typ_transduc_dom_A_sf"/>
</dbReference>
<keyword evidence="3 10" id="KW-0812">Transmembrane</keyword>
<dbReference type="PANTHER" id="PTHR43294">
    <property type="entry name" value="SODIUM/POTASSIUM-TRANSPORTING ATPASE SUBUNIT ALPHA"/>
    <property type="match status" value="1"/>
</dbReference>
<dbReference type="GO" id="GO:1902600">
    <property type="term" value="P:proton transmembrane transport"/>
    <property type="evidence" value="ECO:0007669"/>
    <property type="project" value="TreeGrafter"/>
</dbReference>
<gene>
    <name evidence="12" type="ORF">F1737_06855</name>
</gene>